<gene>
    <name evidence="1" type="ORF">LOY88_004151</name>
</gene>
<organism evidence="1">
    <name type="scientific">Ophidiomyces ophidiicola</name>
    <dbReference type="NCBI Taxonomy" id="1387563"/>
    <lineage>
        <taxon>Eukaryota</taxon>
        <taxon>Fungi</taxon>
        <taxon>Dikarya</taxon>
        <taxon>Ascomycota</taxon>
        <taxon>Pezizomycotina</taxon>
        <taxon>Eurotiomycetes</taxon>
        <taxon>Eurotiomycetidae</taxon>
        <taxon>Onygenales</taxon>
        <taxon>Onygenaceae</taxon>
        <taxon>Ophidiomyces</taxon>
    </lineage>
</organism>
<proteinExistence type="predicted"/>
<sequence>MRFPCPPMNNDESSQTSDSATSQNAGDPAEAPPSSPRDTSAAIFEDRGKSMNTLEELRQRMKDKMISQQTQLDKQTGSPQPPRSGSEYHRQTARELLSNPPTPSRAPSSPHNVKSRGPLHVRGSSQEFDPTFPFPTMGSQKRPLDHAARPREDPRILGSRSTRTPRKNTMGGSGESRTASDRPWTAPPKRDFLPSDATDVIEDAAYPTPNLYDLTLTLNADPGLNNWWSNVSRILRMHYGAERASLSVPGDATDLENVPWGQKATYYPRSWSIMNRNERSEKETTSAGSHRVATKTSGPKYTTDAGDSPSPISRRPHLMSRHSFTGYTTRRIESERRDLDETPPPRVQIRRKSLSGSEKTGSKGKTESTEGTRTKRVLAAGPSPTQSETSDDYLQSQSSITGSVATVFQVPRGLEVEQSPLIKRTGIPRLFGRTKPAVLTREYADDPSTAHTPTSIHRHKDVVQTTPRGEYPSKAPALQSAAPSQRLSNTRTAITKTPLSVLGEDVESEYVSAGEAYEEYEQVPQSPWSQSPAPSPAPLSKPEENPFFTNPEVDEDAFASSPPSHDYSESLPPHAIGVDWSKTIIHIPLLYSPPTSQADDSTLRFPVAIISILASIIPYPTNLRLSLAYLMPHLTTSFCLAQQYSELEKLLPGPLGRYNLLGLGGTFSDEGSELELVAGLAGQANYPSGEDGASVSRSVMSSPIAPSNLGRTSSAISAPSIDLASPGLRREIFLSPGAFPLSGIETLDSYFISARPNIQAIQQAKSSPDSQTGEFPSSPSSSSSQPGKAAGNDDITSKDISSISEVSPVHPLTTTSRSSSASVATQLQRDLQYRPFSDTIAQLMLNSVPLHLFLAKPPTGEVIWTNAKFDGYRRYPHESRIKDPFQNVHSREYDNVISEWTKALKTGSQFTERVRVRRLGDEASYRWFIFRANPLISATGELLYWIGSFLDVHEQHIAESKAAQERETFATDAKYRALANSIPQIVFEAAEYRGLISANQQWELYTGQSLAEAKNLGFAKHIHRDDLKKCGILHPPQVIPESVSATEFGKIMFDPQSDETPRPEDGKEQEFFSPDTATPTTAPNAERPFGRGVTEALQHLVEKDVVTMQRDENGRDSYTTEVRFRSRKGDFRWHLVRLVKVETADFGNGEASWYGTCTDINDRKKLEKELNMAMQKLNHEMESKTKFFTNMSHEIRTPLNGILGTIPFILDTQVDSDQRRMLDTIQNSSTNLRELVDNILDVSKVEAGKMNILRQWFHVRAMLEDAIDTIASRAIDKGLELNYVFEPEVPSMVYGDRFRIRQILINLIGNAVKFTSQGEIFIRCSIHDDPKTNLEESEILLNFEVIDTGKGFSVNDAQRLMHRFSQIENDNAQQHAGSGLGLFLSKQIAEMHGGRLTPTSMEGRGAKFSFYVKVGITTAQTAETMQRLHEELPARPASRAPTGGSTTSQEISPGQMSSGVQSDTSPESVSSAGYLAMPRRSNDEAAPEALKRRSAVADSARNSTDSAKIKYQNISPAPEAKATASRNDSGTLETVDSAEILAHPTMYSVLIVCPFDHAREAITQHIEQVVPFDVPANVTSIHDLDDWKELSNNAEPPTLTHMVLNLPDLKDVKEMMSNILEAEWPPPTVVIVADAYMKRDIGESCDEFKAAGKKAVVVPKPLKPSTFSPIFDPLSKRELSKDRNQAMARAMDDSFRAMSKIVKEMIGNKGHRVLLVEDDETNRAVMLKYLEKIKLISETAANGQECIDMVFAKEPGYYSLIIVSWMATKGPKDSADRTVRYPNAHQERIRDVPRDPGVGGDAPPPADSDHGAVGERDDGPDRRRGAGGVQRLRDEADQAQ</sequence>
<accession>A0ACB8UUN7</accession>
<reference evidence="1" key="1">
    <citation type="journal article" date="2022" name="bioRxiv">
        <title>Population genetic analysis of Ophidiomyces ophidiicola, the causative agent of snake fungal disease, indicates recent introductions to the USA.</title>
        <authorList>
            <person name="Ladner J.T."/>
            <person name="Palmer J.M."/>
            <person name="Ettinger C.L."/>
            <person name="Stajich J.E."/>
            <person name="Farrell T.M."/>
            <person name="Glorioso B.M."/>
            <person name="Lawson B."/>
            <person name="Price S.J."/>
            <person name="Stengle A.G."/>
            <person name="Grear D.A."/>
            <person name="Lorch J.M."/>
        </authorList>
    </citation>
    <scope>NUCLEOTIDE SEQUENCE</scope>
    <source>
        <strain evidence="1">NWHC 24266-5</strain>
    </source>
</reference>
<dbReference type="EMBL" id="JALBCA010000060">
    <property type="protein sequence ID" value="KAI2385305.1"/>
    <property type="molecule type" value="Genomic_DNA"/>
</dbReference>
<evidence type="ECO:0000313" key="1">
    <source>
        <dbReference type="EMBL" id="KAI2385305.1"/>
    </source>
</evidence>
<name>A0ACB8UUN7_9EURO</name>
<comment type="caution">
    <text evidence="1">The sequence shown here is derived from an EMBL/GenBank/DDBJ whole genome shotgun (WGS) entry which is preliminary data.</text>
</comment>
<protein>
    <submittedName>
        <fullName evidence="1">Uncharacterized protein</fullName>
    </submittedName>
</protein>